<feature type="transmembrane region" description="Helical" evidence="8">
    <location>
        <begin position="95"/>
        <end position="120"/>
    </location>
</feature>
<keyword evidence="3" id="KW-0813">Transport</keyword>
<evidence type="ECO:0000256" key="5">
    <source>
        <dbReference type="ARBA" id="ARBA00022692"/>
    </source>
</evidence>
<dbReference type="AlphaFoldDB" id="A0A6M8HVF5"/>
<dbReference type="EMBL" id="CP053708">
    <property type="protein sequence ID" value="QKE92145.1"/>
    <property type="molecule type" value="Genomic_DNA"/>
</dbReference>
<sequence>MTPSPILIFPRPLTRLSSSRELVRQFTPNWFTATMGTGILALALNQIPVSIPGLHQLACGLWLFDIVLFVLFSGLYAARWIFFFDGAKRIFGHSVMSMFFGAIPMGLATIINGFLVFGASVIGPASLPIAHALWWVDVAMSLASGLVIPFLMFTSQEHSIEKMTAVWLLPVVAAEVAAASGAQLVPHLADPQVAFRILMLSYALWAFSVPLALSILVVLVLRLILHKLPHKDMAASAWLALGPIGTGALGLLLLGQDAPSVFAAVGMQSVGIVAQAIGVIGGTMLWGYGIWWLALAIMVTIRYLRDGMPFNIGWWGFTFPLGVYAVATLALARQTHLAILANAGIVLVGLLLMLWIIVFSRTALGAWRGDLFFSPCLMSNVAPITDEADIA</sequence>
<evidence type="ECO:0000256" key="8">
    <source>
        <dbReference type="SAM" id="Phobius"/>
    </source>
</evidence>
<dbReference type="PANTHER" id="PTHR31686">
    <property type="match status" value="1"/>
</dbReference>
<dbReference type="RefSeq" id="WP_171837019.1">
    <property type="nucleotide sequence ID" value="NZ_CP053708.1"/>
</dbReference>
<evidence type="ECO:0000256" key="1">
    <source>
        <dbReference type="ARBA" id="ARBA00004651"/>
    </source>
</evidence>
<keyword evidence="6 8" id="KW-1133">Transmembrane helix</keyword>
<dbReference type="InterPro" id="IPR004695">
    <property type="entry name" value="SLAC1/Mae1/Ssu1/TehA"/>
</dbReference>
<dbReference type="GO" id="GO:0000319">
    <property type="term" value="F:sulfite transmembrane transporter activity"/>
    <property type="evidence" value="ECO:0007669"/>
    <property type="project" value="TreeGrafter"/>
</dbReference>
<feature type="transmembrane region" description="Helical" evidence="8">
    <location>
        <begin position="30"/>
        <end position="49"/>
    </location>
</feature>
<comment type="similarity">
    <text evidence="2">Belongs to the tellurite-resistance/dicarboxylate transporter (TDT) family.</text>
</comment>
<proteinExistence type="inferred from homology"/>
<comment type="subcellular location">
    <subcellularLocation>
        <location evidence="1">Cell membrane</location>
        <topology evidence="1">Multi-pass membrane protein</topology>
    </subcellularLocation>
</comment>
<dbReference type="GO" id="GO:0005886">
    <property type="term" value="C:plasma membrane"/>
    <property type="evidence" value="ECO:0007669"/>
    <property type="project" value="UniProtKB-SubCell"/>
</dbReference>
<evidence type="ECO:0000256" key="6">
    <source>
        <dbReference type="ARBA" id="ARBA00022989"/>
    </source>
</evidence>
<feature type="transmembrane region" description="Helical" evidence="8">
    <location>
        <begin position="202"/>
        <end position="225"/>
    </location>
</feature>
<feature type="transmembrane region" description="Helical" evidence="8">
    <location>
        <begin position="276"/>
        <end position="300"/>
    </location>
</feature>
<gene>
    <name evidence="9" type="ORF">HN018_20775</name>
</gene>
<evidence type="ECO:0000256" key="2">
    <source>
        <dbReference type="ARBA" id="ARBA00008566"/>
    </source>
</evidence>
<dbReference type="PANTHER" id="PTHR31686:SF1">
    <property type="entry name" value="SULFITE EFFLUX PUMP SSU1"/>
    <property type="match status" value="1"/>
</dbReference>
<feature type="transmembrane region" description="Helical" evidence="8">
    <location>
        <begin position="165"/>
        <end position="182"/>
    </location>
</feature>
<accession>A0A6M8HVF5</accession>
<keyword evidence="7 8" id="KW-0472">Membrane</keyword>
<feature type="transmembrane region" description="Helical" evidence="8">
    <location>
        <begin position="337"/>
        <end position="358"/>
    </location>
</feature>
<dbReference type="Proteomes" id="UP000500767">
    <property type="component" value="Chromosome"/>
</dbReference>
<dbReference type="Pfam" id="PF03595">
    <property type="entry name" value="SLAC1"/>
    <property type="match status" value="1"/>
</dbReference>
<evidence type="ECO:0000256" key="4">
    <source>
        <dbReference type="ARBA" id="ARBA00022475"/>
    </source>
</evidence>
<feature type="transmembrane region" description="Helical" evidence="8">
    <location>
        <begin position="237"/>
        <end position="256"/>
    </location>
</feature>
<dbReference type="InterPro" id="IPR051629">
    <property type="entry name" value="Sulfite_efflux_TDT"/>
</dbReference>
<keyword evidence="10" id="KW-1185">Reference proteome</keyword>
<protein>
    <submittedName>
        <fullName evidence="9">TDT family transporter</fullName>
    </submittedName>
</protein>
<feature type="transmembrane region" description="Helical" evidence="8">
    <location>
        <begin position="312"/>
        <end position="331"/>
    </location>
</feature>
<keyword evidence="5 8" id="KW-0812">Transmembrane</keyword>
<dbReference type="KEGG" id="lck:HN018_20775"/>
<organism evidence="9 10">
    <name type="scientific">Lichenicola cladoniae</name>
    <dbReference type="NCBI Taxonomy" id="1484109"/>
    <lineage>
        <taxon>Bacteria</taxon>
        <taxon>Pseudomonadati</taxon>
        <taxon>Pseudomonadota</taxon>
        <taxon>Alphaproteobacteria</taxon>
        <taxon>Acetobacterales</taxon>
        <taxon>Acetobacteraceae</taxon>
        <taxon>Lichenicola</taxon>
    </lineage>
</organism>
<feature type="transmembrane region" description="Helical" evidence="8">
    <location>
        <begin position="132"/>
        <end position="153"/>
    </location>
</feature>
<evidence type="ECO:0000313" key="10">
    <source>
        <dbReference type="Proteomes" id="UP000500767"/>
    </source>
</evidence>
<keyword evidence="4" id="KW-1003">Cell membrane</keyword>
<dbReference type="InterPro" id="IPR038665">
    <property type="entry name" value="Voltage-dep_anion_channel_sf"/>
</dbReference>
<evidence type="ECO:0000313" key="9">
    <source>
        <dbReference type="EMBL" id="QKE92145.1"/>
    </source>
</evidence>
<feature type="transmembrane region" description="Helical" evidence="8">
    <location>
        <begin position="61"/>
        <end position="83"/>
    </location>
</feature>
<name>A0A6M8HVF5_9PROT</name>
<reference evidence="9 10" key="1">
    <citation type="journal article" date="2014" name="World J. Microbiol. Biotechnol.">
        <title>Biodiversity and physiological characteristics of Antarctic and Arctic lichens-associated bacteria.</title>
        <authorList>
            <person name="Lee Y.M."/>
            <person name="Kim E.H."/>
            <person name="Lee H.K."/>
            <person name="Hong S.G."/>
        </authorList>
    </citation>
    <scope>NUCLEOTIDE SEQUENCE [LARGE SCALE GENOMIC DNA]</scope>
    <source>
        <strain evidence="9 10">PAMC 26569</strain>
    </source>
</reference>
<dbReference type="Gene3D" id="1.50.10.150">
    <property type="entry name" value="Voltage-dependent anion channel"/>
    <property type="match status" value="1"/>
</dbReference>
<evidence type="ECO:0000256" key="3">
    <source>
        <dbReference type="ARBA" id="ARBA00022448"/>
    </source>
</evidence>
<dbReference type="CDD" id="cd09318">
    <property type="entry name" value="TDT_SSU1"/>
    <property type="match status" value="1"/>
</dbReference>
<evidence type="ECO:0000256" key="7">
    <source>
        <dbReference type="ARBA" id="ARBA00023136"/>
    </source>
</evidence>